<evidence type="ECO:0000256" key="8">
    <source>
        <dbReference type="ARBA" id="ARBA00022989"/>
    </source>
</evidence>
<comment type="subcellular location">
    <subcellularLocation>
        <location evidence="2 10">Cell membrane</location>
        <topology evidence="2 10">Multi-pass membrane protein</topology>
    </subcellularLocation>
</comment>
<evidence type="ECO:0000256" key="7">
    <source>
        <dbReference type="ARBA" id="ARBA00022692"/>
    </source>
</evidence>
<dbReference type="CDD" id="cd06261">
    <property type="entry name" value="TM_PBP2"/>
    <property type="match status" value="1"/>
</dbReference>
<keyword evidence="7 10" id="KW-0812">Transmembrane</keyword>
<dbReference type="InterPro" id="IPR035906">
    <property type="entry name" value="MetI-like_sf"/>
</dbReference>
<evidence type="ECO:0000313" key="13">
    <source>
        <dbReference type="EMBL" id="ACO04834.1"/>
    </source>
</evidence>
<dbReference type="SUPFAM" id="SSF161098">
    <property type="entry name" value="MetI-like"/>
    <property type="match status" value="1"/>
</dbReference>
<comment type="function">
    <text evidence="1 11">Part of the binding-protein-dependent transport system for molybdenum; probably responsible for the translocation of the substrate across the membrane.</text>
</comment>
<evidence type="ECO:0000313" key="14">
    <source>
        <dbReference type="Proteomes" id="UP000001366"/>
    </source>
</evidence>
<evidence type="ECO:0000256" key="11">
    <source>
        <dbReference type="RuleBase" id="RU365097"/>
    </source>
</evidence>
<feature type="transmembrane region" description="Helical" evidence="10">
    <location>
        <begin position="12"/>
        <end position="34"/>
    </location>
</feature>
<keyword evidence="5 11" id="KW-1003">Cell membrane</keyword>
<evidence type="ECO:0000256" key="1">
    <source>
        <dbReference type="ARBA" id="ARBA00002949"/>
    </source>
</evidence>
<evidence type="ECO:0000256" key="2">
    <source>
        <dbReference type="ARBA" id="ARBA00004651"/>
    </source>
</evidence>
<evidence type="ECO:0000256" key="6">
    <source>
        <dbReference type="ARBA" id="ARBA00022505"/>
    </source>
</evidence>
<dbReference type="PROSITE" id="PS50928">
    <property type="entry name" value="ABC_TM1"/>
    <property type="match status" value="1"/>
</dbReference>
<keyword evidence="8 10" id="KW-1133">Transmembrane helix</keyword>
<dbReference type="PANTHER" id="PTHR30183">
    <property type="entry name" value="MOLYBDENUM TRANSPORT SYSTEM PERMEASE PROTEIN MODB"/>
    <property type="match status" value="1"/>
</dbReference>
<dbReference type="Proteomes" id="UP000001366">
    <property type="component" value="Chromosome"/>
</dbReference>
<gene>
    <name evidence="13" type="primary">modB</name>
    <name evidence="13" type="ordered locus">PERMA_1916</name>
</gene>
<feature type="transmembrane region" description="Helical" evidence="10">
    <location>
        <begin position="46"/>
        <end position="67"/>
    </location>
</feature>
<dbReference type="eggNOG" id="COG4149">
    <property type="taxonomic scope" value="Bacteria"/>
</dbReference>
<keyword evidence="4 10" id="KW-0813">Transport</keyword>
<keyword evidence="6 11" id="KW-0500">Molybdenum</keyword>
<name>C0QSN1_PERMH</name>
<evidence type="ECO:0000256" key="4">
    <source>
        <dbReference type="ARBA" id="ARBA00022448"/>
    </source>
</evidence>
<evidence type="ECO:0000256" key="10">
    <source>
        <dbReference type="RuleBase" id="RU363032"/>
    </source>
</evidence>
<dbReference type="AlphaFoldDB" id="C0QSN1"/>
<feature type="transmembrane region" description="Helical" evidence="10">
    <location>
        <begin position="196"/>
        <end position="215"/>
    </location>
</feature>
<dbReference type="HOGENOM" id="CLU_016047_14_3_0"/>
<dbReference type="STRING" id="123214.PERMA_1916"/>
<keyword evidence="9 10" id="KW-0472">Membrane</keyword>
<evidence type="ECO:0000259" key="12">
    <source>
        <dbReference type="PROSITE" id="PS50928"/>
    </source>
</evidence>
<proteinExistence type="inferred from homology"/>
<comment type="similarity">
    <text evidence="3 11">Belongs to the binding-protein-dependent transport system permease family. CysTW subfamily.</text>
</comment>
<dbReference type="InterPro" id="IPR011867">
    <property type="entry name" value="ModB_ABC"/>
</dbReference>
<feature type="domain" description="ABC transmembrane type-1" evidence="12">
    <location>
        <begin position="8"/>
        <end position="215"/>
    </location>
</feature>
<organism evidence="13 14">
    <name type="scientific">Persephonella marina (strain DSM 14350 / EX-H1)</name>
    <dbReference type="NCBI Taxonomy" id="123214"/>
    <lineage>
        <taxon>Bacteria</taxon>
        <taxon>Pseudomonadati</taxon>
        <taxon>Aquificota</taxon>
        <taxon>Aquificia</taxon>
        <taxon>Aquificales</taxon>
        <taxon>Hydrogenothermaceae</taxon>
        <taxon>Persephonella</taxon>
    </lineage>
</organism>
<dbReference type="RefSeq" id="WP_015898938.1">
    <property type="nucleotide sequence ID" value="NC_012440.1"/>
</dbReference>
<dbReference type="PaxDb" id="123214-PERMA_1916"/>
<evidence type="ECO:0000256" key="3">
    <source>
        <dbReference type="ARBA" id="ARBA00007069"/>
    </source>
</evidence>
<protein>
    <recommendedName>
        <fullName evidence="11">Molybdenum transport system permease</fullName>
    </recommendedName>
</protein>
<comment type="caution">
    <text evidence="11">Lacks conserved residue(s) required for the propagation of feature annotation.</text>
</comment>
<accession>C0QSN1</accession>
<dbReference type="Gene3D" id="1.10.3720.10">
    <property type="entry name" value="MetI-like"/>
    <property type="match status" value="1"/>
</dbReference>
<keyword evidence="14" id="KW-1185">Reference proteome</keyword>
<dbReference type="EMBL" id="CP001230">
    <property type="protein sequence ID" value="ACO04834.1"/>
    <property type="molecule type" value="Genomic_DNA"/>
</dbReference>
<dbReference type="PANTHER" id="PTHR30183:SF8">
    <property type="entry name" value="MOLYBDENUM TRANSPORT SYSTEM PERMEASE"/>
    <property type="match status" value="1"/>
</dbReference>
<feature type="transmembrane region" description="Helical" evidence="10">
    <location>
        <begin position="87"/>
        <end position="109"/>
    </location>
</feature>
<dbReference type="InterPro" id="IPR000515">
    <property type="entry name" value="MetI-like"/>
</dbReference>
<reference evidence="13 14" key="1">
    <citation type="journal article" date="2009" name="J. Bacteriol.">
        <title>Complete and draft genome sequences of six members of the Aquificales.</title>
        <authorList>
            <person name="Reysenbach A.L."/>
            <person name="Hamamura N."/>
            <person name="Podar M."/>
            <person name="Griffiths E."/>
            <person name="Ferreira S."/>
            <person name="Hochstein R."/>
            <person name="Heidelberg J."/>
            <person name="Johnson J."/>
            <person name="Mead D."/>
            <person name="Pohorille A."/>
            <person name="Sarmiento M."/>
            <person name="Schweighofer K."/>
            <person name="Seshadri R."/>
            <person name="Voytek M.A."/>
        </authorList>
    </citation>
    <scope>NUCLEOTIDE SEQUENCE [LARGE SCALE GENOMIC DNA]</scope>
    <source>
        <strain evidence="14">DSM 14350 / EX-H1</strain>
    </source>
</reference>
<dbReference type="NCBIfam" id="TIGR02141">
    <property type="entry name" value="modB_ABC"/>
    <property type="match status" value="1"/>
</dbReference>
<dbReference type="GO" id="GO:0005886">
    <property type="term" value="C:plasma membrane"/>
    <property type="evidence" value="ECO:0007669"/>
    <property type="project" value="UniProtKB-SubCell"/>
</dbReference>
<dbReference type="KEGG" id="pmx:PERMA_1916"/>
<sequence>MEFDTTSFILTFKLASITTLLLLIIGIPLSYLIAYSNFRFKPVVEALIALPLVLPPTVLGFYLLLLFSKKGFLGNIWEKIAGHQLAFHFEGLVFASVIFSFPFMVHPLISGFKSVNRSFIEAAYTLGKSRIRTLFSVILPNMKPAIITGTVLSFAHTVGEFGVVLMIGGSIEGETKVVSIAIYEAVEKLDYTTAHIYAAVLLGFSFLTLLTVYILNKRFEVNGRL</sequence>
<evidence type="ECO:0000256" key="5">
    <source>
        <dbReference type="ARBA" id="ARBA00022475"/>
    </source>
</evidence>
<dbReference type="GO" id="GO:0015098">
    <property type="term" value="F:molybdate ion transmembrane transporter activity"/>
    <property type="evidence" value="ECO:0007669"/>
    <property type="project" value="UniProtKB-UniRule"/>
</dbReference>
<dbReference type="Pfam" id="PF00528">
    <property type="entry name" value="BPD_transp_1"/>
    <property type="match status" value="1"/>
</dbReference>
<evidence type="ECO:0000256" key="9">
    <source>
        <dbReference type="ARBA" id="ARBA00023136"/>
    </source>
</evidence>